<dbReference type="AlphaFoldDB" id="A0A4Q7YGK3"/>
<sequence>MDIPRICNACVEERHYACGAKWCVCPHPRKALPLCRKCGKELHAATNRYCHECGTRRIRNFFKWTACGIGVLIAIICTAAIFDSSIRVTAPPPMPGHTSKPEGQMRPATFDEMAAVIKVCGKPASNRPKELNAGAGSEGRALIYSKFKTELWFYRGLDSTQWMLFSAFPQKGDDVLEVNELHTRMPCTKNISYHNDFIDAAAAATDKSASTPIPKGLEQKQVEAAAEAEKKKKAVEELHWQLAVVAARSLREAMRNPDSFKLVSAYFTDDGAVC</sequence>
<organism evidence="2 3">
    <name type="scientific">Edaphobacter modestus</name>
    <dbReference type="NCBI Taxonomy" id="388466"/>
    <lineage>
        <taxon>Bacteria</taxon>
        <taxon>Pseudomonadati</taxon>
        <taxon>Acidobacteriota</taxon>
        <taxon>Terriglobia</taxon>
        <taxon>Terriglobales</taxon>
        <taxon>Acidobacteriaceae</taxon>
        <taxon>Edaphobacter</taxon>
    </lineage>
</organism>
<evidence type="ECO:0000313" key="3">
    <source>
        <dbReference type="Proteomes" id="UP000292958"/>
    </source>
</evidence>
<dbReference type="EMBL" id="SHKW01000002">
    <property type="protein sequence ID" value="RZU35631.1"/>
    <property type="molecule type" value="Genomic_DNA"/>
</dbReference>
<dbReference type="Proteomes" id="UP000292958">
    <property type="component" value="Unassembled WGS sequence"/>
</dbReference>
<proteinExistence type="predicted"/>
<comment type="caution">
    <text evidence="2">The sequence shown here is derived from an EMBL/GenBank/DDBJ whole genome shotgun (WGS) entry which is preliminary data.</text>
</comment>
<reference evidence="2 3" key="1">
    <citation type="submission" date="2019-02" db="EMBL/GenBank/DDBJ databases">
        <title>Genomic Encyclopedia of Archaeal and Bacterial Type Strains, Phase II (KMG-II): from individual species to whole genera.</title>
        <authorList>
            <person name="Goeker M."/>
        </authorList>
    </citation>
    <scope>NUCLEOTIDE SEQUENCE [LARGE SCALE GENOMIC DNA]</scope>
    <source>
        <strain evidence="2 3">DSM 18101</strain>
    </source>
</reference>
<keyword evidence="3" id="KW-1185">Reference proteome</keyword>
<evidence type="ECO:0000256" key="1">
    <source>
        <dbReference type="SAM" id="Phobius"/>
    </source>
</evidence>
<feature type="transmembrane region" description="Helical" evidence="1">
    <location>
        <begin position="61"/>
        <end position="82"/>
    </location>
</feature>
<keyword evidence="1" id="KW-0812">Transmembrane</keyword>
<keyword evidence="1" id="KW-1133">Transmembrane helix</keyword>
<dbReference type="RefSeq" id="WP_130424025.1">
    <property type="nucleotide sequence ID" value="NZ_SHKW01000002.1"/>
</dbReference>
<protein>
    <submittedName>
        <fullName evidence="2">Uncharacterized protein</fullName>
    </submittedName>
</protein>
<accession>A0A4Q7YGK3</accession>
<name>A0A4Q7YGK3_9BACT</name>
<evidence type="ECO:0000313" key="2">
    <source>
        <dbReference type="EMBL" id="RZU35631.1"/>
    </source>
</evidence>
<gene>
    <name evidence="2" type="ORF">BDD14_5715</name>
</gene>
<keyword evidence="1" id="KW-0472">Membrane</keyword>